<name>A0A0C9T443_SPHS4</name>
<dbReference type="OrthoDB" id="419598at2759"/>
<dbReference type="Gene3D" id="3.90.25.10">
    <property type="entry name" value="UDP-galactose 4-epimerase, domain 1"/>
    <property type="match status" value="1"/>
</dbReference>
<feature type="domain" description="NmrA-like" evidence="1">
    <location>
        <begin position="32"/>
        <end position="258"/>
    </location>
</feature>
<organism evidence="2 4">
    <name type="scientific">Sphaerobolus stellatus (strain SS14)</name>
    <dbReference type="NCBI Taxonomy" id="990650"/>
    <lineage>
        <taxon>Eukaryota</taxon>
        <taxon>Fungi</taxon>
        <taxon>Dikarya</taxon>
        <taxon>Basidiomycota</taxon>
        <taxon>Agaricomycotina</taxon>
        <taxon>Agaricomycetes</taxon>
        <taxon>Phallomycetidae</taxon>
        <taxon>Geastrales</taxon>
        <taxon>Sphaerobolaceae</taxon>
        <taxon>Sphaerobolus</taxon>
    </lineage>
</organism>
<dbReference type="Proteomes" id="UP000054279">
    <property type="component" value="Unassembled WGS sequence"/>
</dbReference>
<evidence type="ECO:0000313" key="3">
    <source>
        <dbReference type="EMBL" id="KIJ46889.1"/>
    </source>
</evidence>
<dbReference type="InterPro" id="IPR051604">
    <property type="entry name" value="Ergot_Alk_Oxidoreductase"/>
</dbReference>
<dbReference type="SUPFAM" id="SSF51735">
    <property type="entry name" value="NAD(P)-binding Rossmann-fold domains"/>
    <property type="match status" value="1"/>
</dbReference>
<dbReference type="Pfam" id="PF05368">
    <property type="entry name" value="NmrA"/>
    <property type="match status" value="1"/>
</dbReference>
<evidence type="ECO:0000313" key="4">
    <source>
        <dbReference type="Proteomes" id="UP000054279"/>
    </source>
</evidence>
<dbReference type="InterPro" id="IPR036291">
    <property type="entry name" value="NAD(P)-bd_dom_sf"/>
</dbReference>
<dbReference type="PANTHER" id="PTHR43162">
    <property type="match status" value="1"/>
</dbReference>
<keyword evidence="4" id="KW-1185">Reference proteome</keyword>
<sequence length="272" mass="30541">MPDCPAIRVIASPSANLQTGFPPALRSVPHSIVQIEHSEGAEFDAVFRDVSIVFHDGPAIHPQEEAMSIVIIDAAKAAGVDHFILCSVFQPMRTKLRTHQTKLRIEEYLVESRLSYTILQPPNFMQNIPLDAVLSSGLIPTGFSTSVAHGFVDLNDVSLVARKVILDPARHNLAQYELVGENISYDEITSMLSRISRRNIQCEVLTPTEFVARLRLSGEVRTEYAEDSLVRMLVYYDRWGLVGNSNALKWLLGREPTKWEAYAQRELFANLH</sequence>
<protein>
    <recommendedName>
        <fullName evidence="1">NmrA-like domain-containing protein</fullName>
    </recommendedName>
</protein>
<dbReference type="EMBL" id="KN837617">
    <property type="protein sequence ID" value="KIJ23653.1"/>
    <property type="molecule type" value="Genomic_DNA"/>
</dbReference>
<dbReference type="HOGENOM" id="CLU_007383_10_2_1"/>
<evidence type="ECO:0000313" key="2">
    <source>
        <dbReference type="EMBL" id="KIJ23653.1"/>
    </source>
</evidence>
<dbReference type="PANTHER" id="PTHR43162:SF1">
    <property type="entry name" value="PRESTALK A DIFFERENTIATION PROTEIN A"/>
    <property type="match status" value="1"/>
</dbReference>
<reference evidence="2 4" key="1">
    <citation type="submission" date="2014-06" db="EMBL/GenBank/DDBJ databases">
        <title>Evolutionary Origins and Diversification of the Mycorrhizal Mutualists.</title>
        <authorList>
            <consortium name="DOE Joint Genome Institute"/>
            <consortium name="Mycorrhizal Genomics Consortium"/>
            <person name="Kohler A."/>
            <person name="Kuo A."/>
            <person name="Nagy L.G."/>
            <person name="Floudas D."/>
            <person name="Copeland A."/>
            <person name="Barry K.W."/>
            <person name="Cichocki N."/>
            <person name="Veneault-Fourrey C."/>
            <person name="LaButti K."/>
            <person name="Lindquist E.A."/>
            <person name="Lipzen A."/>
            <person name="Lundell T."/>
            <person name="Morin E."/>
            <person name="Murat C."/>
            <person name="Riley R."/>
            <person name="Ohm R."/>
            <person name="Sun H."/>
            <person name="Tunlid A."/>
            <person name="Henrissat B."/>
            <person name="Grigoriev I.V."/>
            <person name="Hibbett D.S."/>
            <person name="Martin F."/>
        </authorList>
    </citation>
    <scope>NUCLEOTIDE SEQUENCE [LARGE SCALE GENOMIC DNA]</scope>
    <source>
        <strain evidence="2 4">SS14</strain>
    </source>
</reference>
<proteinExistence type="predicted"/>
<accession>A0A0C9T443</accession>
<dbReference type="Gene3D" id="3.40.50.720">
    <property type="entry name" value="NAD(P)-binding Rossmann-like Domain"/>
    <property type="match status" value="1"/>
</dbReference>
<evidence type="ECO:0000259" key="1">
    <source>
        <dbReference type="Pfam" id="PF05368"/>
    </source>
</evidence>
<dbReference type="InterPro" id="IPR008030">
    <property type="entry name" value="NmrA-like"/>
</dbReference>
<dbReference type="AlphaFoldDB" id="A0A0C9T443"/>
<dbReference type="EMBL" id="KN837105">
    <property type="protein sequence ID" value="KIJ46889.1"/>
    <property type="molecule type" value="Genomic_DNA"/>
</dbReference>
<gene>
    <name evidence="3" type="ORF">M422DRAFT_249632</name>
    <name evidence="2" type="ORF">M422DRAFT_275724</name>
</gene>